<name>A0A415JX52_9FIRM</name>
<proteinExistence type="predicted"/>
<protein>
    <submittedName>
        <fullName evidence="1">Uncharacterized protein</fullName>
    </submittedName>
</protein>
<evidence type="ECO:0000313" key="1">
    <source>
        <dbReference type="EMBL" id="RHL28614.1"/>
    </source>
</evidence>
<gene>
    <name evidence="1" type="ORF">DW028_08185</name>
</gene>
<dbReference type="AlphaFoldDB" id="A0A415JX52"/>
<sequence>MYICDELMDKVSNSEIAEFLKANGIKNPNDERYPKDRKEMFYKVVEERIITEDVLSDFFYSRIMFGDHRLMRVYKLSELSANQLRERIGWTDFMQEHNMQLLSYDLILEPVKFEDETLKLLYVKEYRDRLKRKLSRVDMIFAFKALKLNRNLEKYESINSYIPITIDLKNRELIIKVCNQTGLVESSRPNTQLDNVFNELHGSLHIQLDLDKAHPENVLYDMSRDLFDNFYKQLPNIKDIEKKKESMDVIADLLLRDVTLNNISKDVSGHIHMNKGLIDLEDELYKLLQQTALVDYLETEELSALLPEDEIYISKIRFSDQDNLEASLTGENGMDCIYDKRTFMGIRNSLDIVKRICSMKVIFPQKKTDLAVKYEVISDKYMIVHILDGKHYNSDEFAEAWELYRKYEKKRINGHMLAKRNEPKSTAM</sequence>
<dbReference type="Proteomes" id="UP000283297">
    <property type="component" value="Unassembled WGS sequence"/>
</dbReference>
<dbReference type="RefSeq" id="WP_118370001.1">
    <property type="nucleotide sequence ID" value="NZ_QRON01000004.1"/>
</dbReference>
<evidence type="ECO:0000313" key="2">
    <source>
        <dbReference type="Proteomes" id="UP000283297"/>
    </source>
</evidence>
<dbReference type="EMBL" id="QRON01000004">
    <property type="protein sequence ID" value="RHL28614.1"/>
    <property type="molecule type" value="Genomic_DNA"/>
</dbReference>
<reference evidence="1 2" key="1">
    <citation type="submission" date="2018-08" db="EMBL/GenBank/DDBJ databases">
        <title>A genome reference for cultivated species of the human gut microbiota.</title>
        <authorList>
            <person name="Zou Y."/>
            <person name="Xue W."/>
            <person name="Luo G."/>
        </authorList>
    </citation>
    <scope>NUCLEOTIDE SEQUENCE [LARGE SCALE GENOMIC DNA]</scope>
    <source>
        <strain evidence="1 2">AF38-24</strain>
    </source>
</reference>
<accession>A0A415JX52</accession>
<organism evidence="1 2">
    <name type="scientific">Agathobacter rectalis</name>
    <dbReference type="NCBI Taxonomy" id="39491"/>
    <lineage>
        <taxon>Bacteria</taxon>
        <taxon>Bacillati</taxon>
        <taxon>Bacillota</taxon>
        <taxon>Clostridia</taxon>
        <taxon>Lachnospirales</taxon>
        <taxon>Lachnospiraceae</taxon>
        <taxon>Agathobacter</taxon>
    </lineage>
</organism>
<comment type="caution">
    <text evidence="1">The sequence shown here is derived from an EMBL/GenBank/DDBJ whole genome shotgun (WGS) entry which is preliminary data.</text>
</comment>